<dbReference type="GO" id="GO:0003735">
    <property type="term" value="F:structural constituent of ribosome"/>
    <property type="evidence" value="ECO:0007669"/>
    <property type="project" value="TreeGrafter"/>
</dbReference>
<feature type="domain" description="RNA-binding S4" evidence="13">
    <location>
        <begin position="130"/>
        <end position="190"/>
    </location>
</feature>
<dbReference type="PROSITE" id="PS50889">
    <property type="entry name" value="S4"/>
    <property type="match status" value="1"/>
</dbReference>
<dbReference type="InterPro" id="IPR036986">
    <property type="entry name" value="S4_RNA-bd_sf"/>
</dbReference>
<dbReference type="AlphaFoldDB" id="A0A438N7U6"/>
<dbReference type="EMBL" id="NAJM01000015">
    <property type="protein sequence ID" value="RVX71848.1"/>
    <property type="molecule type" value="Genomic_DNA"/>
</dbReference>
<comment type="caution">
    <text evidence="14">The sequence shown here is derived from an EMBL/GenBank/DDBJ whole genome shotgun (WGS) entry which is preliminary data.</text>
</comment>
<feature type="region of interest" description="Disordered" evidence="12">
    <location>
        <begin position="313"/>
        <end position="352"/>
    </location>
</feature>
<protein>
    <recommendedName>
        <fullName evidence="9">Small ribosomal subunit protein uS4m</fullName>
    </recommendedName>
</protein>
<comment type="similarity">
    <text evidence="2">Belongs to the universal ribosomal protein uS4 family.</text>
</comment>
<evidence type="ECO:0000256" key="9">
    <source>
        <dbReference type="ARBA" id="ARBA00071419"/>
    </source>
</evidence>
<keyword evidence="6" id="KW-0496">Mitochondrion</keyword>
<dbReference type="InterPro" id="IPR018079">
    <property type="entry name" value="Ribosomal_uS4_CS"/>
</dbReference>
<proteinExistence type="inferred from homology"/>
<evidence type="ECO:0000256" key="3">
    <source>
        <dbReference type="ARBA" id="ARBA00022730"/>
    </source>
</evidence>
<evidence type="ECO:0000256" key="10">
    <source>
        <dbReference type="PROSITE-ProRule" id="PRU00182"/>
    </source>
</evidence>
<dbReference type="FunFam" id="3.10.290.10:FF:000025">
    <property type="entry name" value="30S ribosomal subunit S4"/>
    <property type="match status" value="1"/>
</dbReference>
<evidence type="ECO:0000256" key="2">
    <source>
        <dbReference type="ARBA" id="ARBA00007465"/>
    </source>
</evidence>
<dbReference type="PROSITE" id="PS00632">
    <property type="entry name" value="RIBOSOMAL_S4"/>
    <property type="match status" value="1"/>
</dbReference>
<evidence type="ECO:0000256" key="5">
    <source>
        <dbReference type="ARBA" id="ARBA00022980"/>
    </source>
</evidence>
<keyword evidence="11" id="KW-0175">Coiled coil</keyword>
<dbReference type="CDD" id="cd00165">
    <property type="entry name" value="S4"/>
    <property type="match status" value="1"/>
</dbReference>
<dbReference type="Pfam" id="PF01479">
    <property type="entry name" value="S4"/>
    <property type="match status" value="1"/>
</dbReference>
<organism evidence="14 15">
    <name type="scientific">Exophiala mesophila</name>
    <name type="common">Black yeast-like fungus</name>
    <dbReference type="NCBI Taxonomy" id="212818"/>
    <lineage>
        <taxon>Eukaryota</taxon>
        <taxon>Fungi</taxon>
        <taxon>Dikarya</taxon>
        <taxon>Ascomycota</taxon>
        <taxon>Pezizomycotina</taxon>
        <taxon>Eurotiomycetes</taxon>
        <taxon>Chaetothyriomycetidae</taxon>
        <taxon>Chaetothyriales</taxon>
        <taxon>Herpotrichiellaceae</taxon>
        <taxon>Exophiala</taxon>
    </lineage>
</organism>
<dbReference type="SMART" id="SM00363">
    <property type="entry name" value="S4"/>
    <property type="match status" value="1"/>
</dbReference>
<evidence type="ECO:0000313" key="15">
    <source>
        <dbReference type="Proteomes" id="UP000288859"/>
    </source>
</evidence>
<evidence type="ECO:0000259" key="13">
    <source>
        <dbReference type="SMART" id="SM00363"/>
    </source>
</evidence>
<gene>
    <name evidence="14" type="ORF">B0A52_04247</name>
</gene>
<keyword evidence="7" id="KW-0687">Ribonucleoprotein</keyword>
<evidence type="ECO:0000256" key="6">
    <source>
        <dbReference type="ARBA" id="ARBA00023128"/>
    </source>
</evidence>
<comment type="function">
    <text evidence="8">Component of the mitochondrial ribosome (mitoribosome), a dedicated translation machinery responsible for the synthesis of mitochondrial genome-encoded proteins, including at least some of the essential transmembrane subunits of the mitochondrial respiratory chain. The mitoribosomes are attached to the mitochondrial inner membrane and translation products are cotranslationally integrated into the membrane.</text>
</comment>
<evidence type="ECO:0000256" key="11">
    <source>
        <dbReference type="SAM" id="Coils"/>
    </source>
</evidence>
<evidence type="ECO:0000256" key="8">
    <source>
        <dbReference type="ARBA" id="ARBA00037226"/>
    </source>
</evidence>
<feature type="compositionally biased region" description="Basic and acidic residues" evidence="12">
    <location>
        <begin position="313"/>
        <end position="323"/>
    </location>
</feature>
<name>A0A438N7U6_EXOME</name>
<keyword evidence="4 10" id="KW-0694">RNA-binding</keyword>
<reference evidence="14 15" key="1">
    <citation type="submission" date="2017-03" db="EMBL/GenBank/DDBJ databases">
        <title>Genomes of endolithic fungi from Antarctica.</title>
        <authorList>
            <person name="Coleine C."/>
            <person name="Masonjones S."/>
            <person name="Stajich J.E."/>
        </authorList>
    </citation>
    <scope>NUCLEOTIDE SEQUENCE [LARGE SCALE GENOMIC DNA]</scope>
    <source>
        <strain evidence="14 15">CCFEE 6314</strain>
    </source>
</reference>
<comment type="subcellular location">
    <subcellularLocation>
        <location evidence="1">Mitochondrion</location>
    </subcellularLocation>
</comment>
<dbReference type="VEuPathDB" id="FungiDB:PV10_08745"/>
<evidence type="ECO:0000256" key="4">
    <source>
        <dbReference type="ARBA" id="ARBA00022884"/>
    </source>
</evidence>
<sequence length="449" mass="50615">MARGGSFTPLKVNPARLNMIKIRQSWSKYNLYNLSRAKGQDNRARTFFALKWKAKSVSRNYHGSQVREGDWTRMFDRRLRSVIPMDAKYLATNDGSIESAGRGMGAELRRPKKSTPAIPYMQMIYAPLERRLDTAVFRAMFASSIRQARQFVIHGAVTVNGKKMKFPGYLLNPGDLFQVNSDRVMYAAGQPKENPAKIKAEKQVAEEAEAEAEAQAEAAAKEREEAIQSMVEKDEEETAIDRDPRQVLKQLQAQARTILSDSRADVGGKRKQDLRAFTRTIRQLLSQSKKGDSIHSASLETQFAEIQEQLRIRQENKQRKSASESDGSSQKSHDADAETLESKSLGVSEPADDNTVTILSSSEVSELYTAIKSMNENPIDDSKPYATPWMPRDFMSAFAFIPRFLEVNHSICAAVYLRHPVAKPGMAEVPSPYSEDTSTIAFSWYLRRR</sequence>
<accession>A0A438N7U6</accession>
<dbReference type="PANTHER" id="PTHR11831:SF4">
    <property type="entry name" value="SMALL RIBOSOMAL SUBUNIT PROTEIN US4M"/>
    <property type="match status" value="1"/>
</dbReference>
<evidence type="ECO:0000256" key="12">
    <source>
        <dbReference type="SAM" id="MobiDB-lite"/>
    </source>
</evidence>
<dbReference type="InterPro" id="IPR002942">
    <property type="entry name" value="S4_RNA-bd"/>
</dbReference>
<dbReference type="GO" id="GO:0005763">
    <property type="term" value="C:mitochondrial small ribosomal subunit"/>
    <property type="evidence" value="ECO:0007669"/>
    <property type="project" value="TreeGrafter"/>
</dbReference>
<dbReference type="Gene3D" id="3.10.290.10">
    <property type="entry name" value="RNA-binding S4 domain"/>
    <property type="match status" value="1"/>
</dbReference>
<dbReference type="GO" id="GO:0042274">
    <property type="term" value="P:ribosomal small subunit biogenesis"/>
    <property type="evidence" value="ECO:0007669"/>
    <property type="project" value="TreeGrafter"/>
</dbReference>
<evidence type="ECO:0000256" key="7">
    <source>
        <dbReference type="ARBA" id="ARBA00023274"/>
    </source>
</evidence>
<keyword evidence="3 10" id="KW-0699">rRNA-binding</keyword>
<dbReference type="OrthoDB" id="3356781at2759"/>
<dbReference type="Proteomes" id="UP000288859">
    <property type="component" value="Unassembled WGS sequence"/>
</dbReference>
<dbReference type="GO" id="GO:0019843">
    <property type="term" value="F:rRNA binding"/>
    <property type="evidence" value="ECO:0007669"/>
    <property type="project" value="UniProtKB-KW"/>
</dbReference>
<dbReference type="PANTHER" id="PTHR11831">
    <property type="entry name" value="30S 40S RIBOSOMAL PROTEIN"/>
    <property type="match status" value="1"/>
</dbReference>
<dbReference type="SUPFAM" id="SSF55174">
    <property type="entry name" value="Alpha-L RNA-binding motif"/>
    <property type="match status" value="1"/>
</dbReference>
<evidence type="ECO:0000313" key="14">
    <source>
        <dbReference type="EMBL" id="RVX71848.1"/>
    </source>
</evidence>
<evidence type="ECO:0000256" key="1">
    <source>
        <dbReference type="ARBA" id="ARBA00004173"/>
    </source>
</evidence>
<keyword evidence="5" id="KW-0689">Ribosomal protein</keyword>
<dbReference type="InterPro" id="IPR022801">
    <property type="entry name" value="Ribosomal_uS4"/>
</dbReference>
<feature type="coiled-coil region" evidence="11">
    <location>
        <begin position="197"/>
        <end position="236"/>
    </location>
</feature>